<evidence type="ECO:0000313" key="3">
    <source>
        <dbReference type="Proteomes" id="UP000507470"/>
    </source>
</evidence>
<accession>A0A6J8E983</accession>
<reference evidence="2 3" key="1">
    <citation type="submission" date="2020-06" db="EMBL/GenBank/DDBJ databases">
        <authorList>
            <person name="Li R."/>
            <person name="Bekaert M."/>
        </authorList>
    </citation>
    <scope>NUCLEOTIDE SEQUENCE [LARGE SCALE GENOMIC DNA]</scope>
    <source>
        <strain evidence="3">wild</strain>
    </source>
</reference>
<feature type="compositionally biased region" description="Low complexity" evidence="1">
    <location>
        <begin position="1"/>
        <end position="21"/>
    </location>
</feature>
<dbReference type="AlphaFoldDB" id="A0A6J8E983"/>
<feature type="region of interest" description="Disordered" evidence="1">
    <location>
        <begin position="1"/>
        <end position="25"/>
    </location>
</feature>
<keyword evidence="3" id="KW-1185">Reference proteome</keyword>
<dbReference type="OrthoDB" id="6070148at2759"/>
<protein>
    <submittedName>
        <fullName evidence="2">Uncharacterized protein</fullName>
    </submittedName>
</protein>
<dbReference type="PANTHER" id="PTHR35558:SF1">
    <property type="entry name" value="ENDONUCLEASE_EXONUCLEASE_PHOSPHATASE DOMAIN-CONTAINING PROTEIN"/>
    <property type="match status" value="1"/>
</dbReference>
<dbReference type="Proteomes" id="UP000507470">
    <property type="component" value="Unassembled WGS sequence"/>
</dbReference>
<dbReference type="EMBL" id="CACVKT020008681">
    <property type="protein sequence ID" value="CAC5416738.1"/>
    <property type="molecule type" value="Genomic_DNA"/>
</dbReference>
<proteinExistence type="predicted"/>
<sequence>MGFVRNTSNSAGNSNTSTFSTDVGGQGLSRPLPLGVDPKLKADIWSNKYANLEDLLKSKSRVVKYVPVEKDDSLTFVKSSSNKAKIESMAQWHEAFRIYGAIYFEKYPTESPKLMKYAATIANLAEKAEIESAFSYDQAYRQWREVDPLHLS</sequence>
<gene>
    <name evidence="2" type="ORF">MCOR_49326</name>
</gene>
<organism evidence="2 3">
    <name type="scientific">Mytilus coruscus</name>
    <name type="common">Sea mussel</name>
    <dbReference type="NCBI Taxonomy" id="42192"/>
    <lineage>
        <taxon>Eukaryota</taxon>
        <taxon>Metazoa</taxon>
        <taxon>Spiralia</taxon>
        <taxon>Lophotrochozoa</taxon>
        <taxon>Mollusca</taxon>
        <taxon>Bivalvia</taxon>
        <taxon>Autobranchia</taxon>
        <taxon>Pteriomorphia</taxon>
        <taxon>Mytilida</taxon>
        <taxon>Mytiloidea</taxon>
        <taxon>Mytilidae</taxon>
        <taxon>Mytilinae</taxon>
        <taxon>Mytilus</taxon>
    </lineage>
</organism>
<evidence type="ECO:0000313" key="2">
    <source>
        <dbReference type="EMBL" id="CAC5416738.1"/>
    </source>
</evidence>
<name>A0A6J8E983_MYTCO</name>
<evidence type="ECO:0000256" key="1">
    <source>
        <dbReference type="SAM" id="MobiDB-lite"/>
    </source>
</evidence>
<dbReference type="PANTHER" id="PTHR35558">
    <property type="entry name" value="SGNH_HYDRO DOMAIN-CONTAINING PROTEIN"/>
    <property type="match status" value="1"/>
</dbReference>